<sequence length="373" mass="40819">MKNEFSKKRLKIVSLVIITLILVLSSFCTLQTEISNLFYSNVNKEVGLKISQSNESNNVIELYAGGTPVGVKISTNGVLVVGYSDIADNNKNVESPGKESGIQLGDILLEVDSQKIENSKDLSKKINSLKKDKIEILINRNGTEIKKVVNLFKSENNIYKLGLWVRDSTAGVGTLTFYHKDTNTYGALGHPITDNETEKILSVKNGELIESSIISVKKGQRGTPGELKGVFVNTDSPFGNVIANTQCGIFGNIIDNNSIINSNNLYKIGYKDEVKLGKAQIISTIDENGPKFYDIEIVKIINQTSSSSKSMVIKVTDQNLLEKTGGIVQGMSGSPIIQNNKIIGAITHVLVNKPDTGYGIYIEWMLQDANIIK</sequence>
<dbReference type="EMBL" id="CYZR01000001">
    <property type="protein sequence ID" value="CUN50746.1"/>
    <property type="molecule type" value="Genomic_DNA"/>
</dbReference>
<dbReference type="InterPro" id="IPR001478">
    <property type="entry name" value="PDZ"/>
</dbReference>
<dbReference type="SMART" id="SM00228">
    <property type="entry name" value="PDZ"/>
    <property type="match status" value="1"/>
</dbReference>
<evidence type="ECO:0000259" key="1">
    <source>
        <dbReference type="PROSITE" id="PS51494"/>
    </source>
</evidence>
<dbReference type="Pfam" id="PF05580">
    <property type="entry name" value="Peptidase_S55"/>
    <property type="match status" value="1"/>
</dbReference>
<proteinExistence type="predicted"/>
<accession>A0ABM9UNH4</accession>
<dbReference type="EC" id="3.4.21.116" evidence="2"/>
<reference evidence="2 3" key="1">
    <citation type="submission" date="2015-09" db="EMBL/GenBank/DDBJ databases">
        <authorList>
            <consortium name="Pathogen Informatics"/>
        </authorList>
    </citation>
    <scope>NUCLEOTIDE SEQUENCE [LARGE SCALE GENOMIC DNA]</scope>
    <source>
        <strain evidence="2 3">2789STDY5834858</strain>
    </source>
</reference>
<dbReference type="InterPro" id="IPR036034">
    <property type="entry name" value="PDZ_sf"/>
</dbReference>
<organism evidence="2 3">
    <name type="scientific">Sarcina ventriculi</name>
    <name type="common">Clostridium ventriculi</name>
    <dbReference type="NCBI Taxonomy" id="1267"/>
    <lineage>
        <taxon>Bacteria</taxon>
        <taxon>Bacillati</taxon>
        <taxon>Bacillota</taxon>
        <taxon>Clostridia</taxon>
        <taxon>Eubacteriales</taxon>
        <taxon>Clostridiaceae</taxon>
        <taxon>Sarcina</taxon>
    </lineage>
</organism>
<keyword evidence="2" id="KW-0378">Hydrolase</keyword>
<dbReference type="Gene3D" id="2.30.42.10">
    <property type="match status" value="1"/>
</dbReference>
<keyword evidence="3" id="KW-1185">Reference proteome</keyword>
<comment type="caution">
    <text evidence="2">The sequence shown here is derived from an EMBL/GenBank/DDBJ whole genome shotgun (WGS) entry which is preliminary data.</text>
</comment>
<evidence type="ECO:0000313" key="2">
    <source>
        <dbReference type="EMBL" id="CUN50746.1"/>
    </source>
</evidence>
<name>A0ABM9UNH4_SARVE</name>
<dbReference type="RefSeq" id="WP_055257258.1">
    <property type="nucleotide sequence ID" value="NZ_BCMV01000062.1"/>
</dbReference>
<dbReference type="InterPro" id="IPR008763">
    <property type="entry name" value="Peptidase_S55"/>
</dbReference>
<dbReference type="SUPFAM" id="SSF50156">
    <property type="entry name" value="PDZ domain-like"/>
    <property type="match status" value="1"/>
</dbReference>
<feature type="domain" description="Peptidase S55" evidence="1">
    <location>
        <begin position="142"/>
        <end position="373"/>
    </location>
</feature>
<dbReference type="PROSITE" id="PS51494">
    <property type="entry name" value="SPOIVB"/>
    <property type="match status" value="1"/>
</dbReference>
<protein>
    <submittedName>
        <fullName evidence="2">SpoIVB peptidase</fullName>
        <ecNumber evidence="2">3.4.21.116</ecNumber>
    </submittedName>
</protein>
<evidence type="ECO:0000313" key="3">
    <source>
        <dbReference type="Proteomes" id="UP000095488"/>
    </source>
</evidence>
<gene>
    <name evidence="2" type="primary">spoIVB</name>
    <name evidence="2" type="ORF">ERS852473_00369</name>
</gene>
<dbReference type="GO" id="GO:0016787">
    <property type="term" value="F:hydrolase activity"/>
    <property type="evidence" value="ECO:0007669"/>
    <property type="project" value="UniProtKB-KW"/>
</dbReference>
<dbReference type="SUPFAM" id="SSF50494">
    <property type="entry name" value="Trypsin-like serine proteases"/>
    <property type="match status" value="1"/>
</dbReference>
<dbReference type="NCBIfam" id="TIGR02860">
    <property type="entry name" value="spore_IV_B"/>
    <property type="match status" value="1"/>
</dbReference>
<dbReference type="InterPro" id="IPR009003">
    <property type="entry name" value="Peptidase_S1_PA"/>
</dbReference>
<dbReference type="InterPro" id="IPR014219">
    <property type="entry name" value="SpoIVB"/>
</dbReference>
<dbReference type="Proteomes" id="UP000095488">
    <property type="component" value="Unassembled WGS sequence"/>
</dbReference>